<keyword evidence="2" id="KW-1185">Reference proteome</keyword>
<gene>
    <name evidence="1" type="ORF">TKK_012567</name>
</gene>
<evidence type="ECO:0000313" key="1">
    <source>
        <dbReference type="EMBL" id="KAL3392860.1"/>
    </source>
</evidence>
<evidence type="ECO:0000313" key="2">
    <source>
        <dbReference type="Proteomes" id="UP001627154"/>
    </source>
</evidence>
<organism evidence="1 2">
    <name type="scientific">Trichogramma kaykai</name>
    <dbReference type="NCBI Taxonomy" id="54128"/>
    <lineage>
        <taxon>Eukaryota</taxon>
        <taxon>Metazoa</taxon>
        <taxon>Ecdysozoa</taxon>
        <taxon>Arthropoda</taxon>
        <taxon>Hexapoda</taxon>
        <taxon>Insecta</taxon>
        <taxon>Pterygota</taxon>
        <taxon>Neoptera</taxon>
        <taxon>Endopterygota</taxon>
        <taxon>Hymenoptera</taxon>
        <taxon>Apocrita</taxon>
        <taxon>Proctotrupomorpha</taxon>
        <taxon>Chalcidoidea</taxon>
        <taxon>Trichogrammatidae</taxon>
        <taxon>Trichogramma</taxon>
    </lineage>
</organism>
<dbReference type="AlphaFoldDB" id="A0ABD2WII3"/>
<proteinExistence type="predicted"/>
<protein>
    <recommendedName>
        <fullName evidence="3">RRM domain-containing protein</fullName>
    </recommendedName>
</protein>
<reference evidence="1 2" key="1">
    <citation type="journal article" date="2024" name="bioRxiv">
        <title>A reference genome for Trichogramma kaykai: A tiny desert-dwelling parasitoid wasp with competing sex-ratio distorters.</title>
        <authorList>
            <person name="Culotta J."/>
            <person name="Lindsey A.R."/>
        </authorList>
    </citation>
    <scope>NUCLEOTIDE SEQUENCE [LARGE SCALE GENOMIC DNA]</scope>
    <source>
        <strain evidence="1 2">KSX58</strain>
    </source>
</reference>
<dbReference type="Proteomes" id="UP001627154">
    <property type="component" value="Unassembled WGS sequence"/>
</dbReference>
<comment type="caution">
    <text evidence="1">The sequence shown here is derived from an EMBL/GenBank/DDBJ whole genome shotgun (WGS) entry which is preliminary data.</text>
</comment>
<evidence type="ECO:0008006" key="3">
    <source>
        <dbReference type="Google" id="ProtNLM"/>
    </source>
</evidence>
<dbReference type="EMBL" id="JBJJXI010000101">
    <property type="protein sequence ID" value="KAL3392860.1"/>
    <property type="molecule type" value="Genomic_DNA"/>
</dbReference>
<sequence>MASTGNLLQQELPPQLADFLQRLDAKLDKLSTHLMTIESSITRLEDRITAQELRSEDQAAELADIRADIVMAKKSLSSIPASTPLSSVSTLANSYVSDPCEILLTGVPTDIEMMDEEALGKVFTVMGLKSYNKFLVNTSSMKA</sequence>
<accession>A0ABD2WII3</accession>
<name>A0ABD2WII3_9HYME</name>